<dbReference type="PROSITE" id="PS00615">
    <property type="entry name" value="C_TYPE_LECTIN_1"/>
    <property type="match status" value="3"/>
</dbReference>
<dbReference type="InterPro" id="IPR016186">
    <property type="entry name" value="C-type_lectin-like/link_sf"/>
</dbReference>
<dbReference type="AlphaFoldDB" id="A0A7D9JFE8"/>
<dbReference type="CDD" id="cd00037">
    <property type="entry name" value="CLECT"/>
    <property type="match status" value="1"/>
</dbReference>
<accession>A0A7D9JFE8</accession>
<reference evidence="1" key="1">
    <citation type="submission" date="2020-04" db="EMBL/GenBank/DDBJ databases">
        <authorList>
            <person name="Alioto T."/>
            <person name="Alioto T."/>
            <person name="Gomez Garrido J."/>
        </authorList>
    </citation>
    <scope>NUCLEOTIDE SEQUENCE</scope>
    <source>
        <strain evidence="1">A484AB</strain>
    </source>
</reference>
<dbReference type="PROSITE" id="PS50041">
    <property type="entry name" value="C_TYPE_LECTIN_2"/>
    <property type="match status" value="3"/>
</dbReference>
<dbReference type="Proteomes" id="UP001152795">
    <property type="component" value="Unassembled WGS sequence"/>
</dbReference>
<evidence type="ECO:0000313" key="2">
    <source>
        <dbReference type="Proteomes" id="UP001152795"/>
    </source>
</evidence>
<proteinExistence type="predicted"/>
<dbReference type="PANTHER" id="PTHR22803">
    <property type="entry name" value="MANNOSE, PHOSPHOLIPASE, LECTIN RECEPTOR RELATED"/>
    <property type="match status" value="1"/>
</dbReference>
<dbReference type="OrthoDB" id="5970117at2759"/>
<sequence length="459" mass="52374">MKFGIISSFLTVAYLCTGTNVIASQGCPKDWKIYGNSCYLFVMRQMSWGDSRANCLAFGADMVSILDSAENDFIYQQTKNVSATSEFWIGLIRKKTTIDPKDGWVWSDGRDFTNSQWRQGEPNNDGNVHENCAELLKDGNRARWNDNDCAKSFSSICKKNKVNATQGCPKDWKEFSASCYFIPYTKAREMSWEDSRTNCLGYGADLVSILDSNEVDFVHKRIIQLGKYNFWIGLLRNKTKKDAWIWSDGNKLTNPQWIKNEPSNSGMIENCASLSAYGNWTEWNDVNCAYLYSSVCKKEKGTQECPNGWKKYHNSCYLFVIPKKVIRKMSWEDSRAVCLGHGADMISILDSSEVEFVHGQTNTDALKNYKFWIGLIRKEKTCDDKDGWIWSDGNKFTNPRQWSENEPNSCQEKCTEFLGSIRKWNDNNCAKTFASICKRTKVIPDTTMSPTAGTLPSTK</sequence>
<protein>
    <submittedName>
        <fullName evidence="1">Uncharacterized protein</fullName>
    </submittedName>
</protein>
<dbReference type="SMART" id="SM00034">
    <property type="entry name" value="CLECT"/>
    <property type="match status" value="3"/>
</dbReference>
<dbReference type="InterPro" id="IPR050111">
    <property type="entry name" value="C-type_lectin/snaclec_domain"/>
</dbReference>
<dbReference type="InterPro" id="IPR016187">
    <property type="entry name" value="CTDL_fold"/>
</dbReference>
<dbReference type="InterPro" id="IPR001304">
    <property type="entry name" value="C-type_lectin-like"/>
</dbReference>
<feature type="non-terminal residue" evidence="1">
    <location>
        <position position="459"/>
    </location>
</feature>
<organism evidence="1 2">
    <name type="scientific">Paramuricea clavata</name>
    <name type="common">Red gorgonian</name>
    <name type="synonym">Violescent sea-whip</name>
    <dbReference type="NCBI Taxonomy" id="317549"/>
    <lineage>
        <taxon>Eukaryota</taxon>
        <taxon>Metazoa</taxon>
        <taxon>Cnidaria</taxon>
        <taxon>Anthozoa</taxon>
        <taxon>Octocorallia</taxon>
        <taxon>Malacalcyonacea</taxon>
        <taxon>Plexauridae</taxon>
        <taxon>Paramuricea</taxon>
    </lineage>
</organism>
<dbReference type="Gene3D" id="3.10.100.10">
    <property type="entry name" value="Mannose-Binding Protein A, subunit A"/>
    <property type="match status" value="3"/>
</dbReference>
<dbReference type="SUPFAM" id="SSF56436">
    <property type="entry name" value="C-type lectin-like"/>
    <property type="match status" value="3"/>
</dbReference>
<keyword evidence="2" id="KW-1185">Reference proteome</keyword>
<dbReference type="Pfam" id="PF00059">
    <property type="entry name" value="Lectin_C"/>
    <property type="match status" value="3"/>
</dbReference>
<dbReference type="EMBL" id="CACRXK020015328">
    <property type="protein sequence ID" value="CAB4028218.1"/>
    <property type="molecule type" value="Genomic_DNA"/>
</dbReference>
<name>A0A7D9JFE8_PARCT</name>
<dbReference type="InterPro" id="IPR018378">
    <property type="entry name" value="C-type_lectin_CS"/>
</dbReference>
<evidence type="ECO:0000313" key="1">
    <source>
        <dbReference type="EMBL" id="CAB4028218.1"/>
    </source>
</evidence>
<gene>
    <name evidence="1" type="ORF">PACLA_8A054191</name>
</gene>
<comment type="caution">
    <text evidence="1">The sequence shown here is derived from an EMBL/GenBank/DDBJ whole genome shotgun (WGS) entry which is preliminary data.</text>
</comment>
<dbReference type="PROSITE" id="PS51257">
    <property type="entry name" value="PROKAR_LIPOPROTEIN"/>
    <property type="match status" value="1"/>
</dbReference>